<dbReference type="GO" id="GO:0008408">
    <property type="term" value="F:3'-5' exonuclease activity"/>
    <property type="evidence" value="ECO:0007669"/>
    <property type="project" value="InterPro"/>
</dbReference>
<keyword evidence="9" id="KW-0238">DNA-binding</keyword>
<dbReference type="Pfam" id="PF02767">
    <property type="entry name" value="DNA_pol3_beta_2"/>
    <property type="match status" value="1"/>
</dbReference>
<dbReference type="InterPro" id="IPR001001">
    <property type="entry name" value="DNA_polIII_beta"/>
</dbReference>
<keyword evidence="5 10" id="KW-0808">Transferase</keyword>
<evidence type="ECO:0000256" key="6">
    <source>
        <dbReference type="ARBA" id="ARBA00022695"/>
    </source>
</evidence>
<evidence type="ECO:0000256" key="5">
    <source>
        <dbReference type="ARBA" id="ARBA00022679"/>
    </source>
</evidence>
<comment type="subcellular location">
    <subcellularLocation>
        <location evidence="1 10">Cytoplasm</location>
    </subcellularLocation>
</comment>
<comment type="similarity">
    <text evidence="2 10">Belongs to the beta sliding clamp family.</text>
</comment>
<dbReference type="GO" id="GO:0003677">
    <property type="term" value="F:DNA binding"/>
    <property type="evidence" value="ECO:0007669"/>
    <property type="project" value="UniProtKB-UniRule"/>
</dbReference>
<dbReference type="Proteomes" id="UP000245629">
    <property type="component" value="Chromosome 2"/>
</dbReference>
<name>A0A2S2CNU1_9PROT</name>
<evidence type="ECO:0000256" key="7">
    <source>
        <dbReference type="ARBA" id="ARBA00022705"/>
    </source>
</evidence>
<dbReference type="EMBL" id="CP029353">
    <property type="protein sequence ID" value="AWK86194.1"/>
    <property type="molecule type" value="Genomic_DNA"/>
</dbReference>
<dbReference type="KEGG" id="azz:DEW08_07950"/>
<dbReference type="GO" id="GO:0005737">
    <property type="term" value="C:cytoplasm"/>
    <property type="evidence" value="ECO:0007669"/>
    <property type="project" value="UniProtKB-SubCell"/>
</dbReference>
<keyword evidence="4 10" id="KW-0963">Cytoplasm</keyword>
<dbReference type="Pfam" id="PF00712">
    <property type="entry name" value="DNA_pol3_beta"/>
    <property type="match status" value="1"/>
</dbReference>
<evidence type="ECO:0000256" key="10">
    <source>
        <dbReference type="PIRNR" id="PIRNR000804"/>
    </source>
</evidence>
<evidence type="ECO:0000256" key="4">
    <source>
        <dbReference type="ARBA" id="ARBA00022490"/>
    </source>
</evidence>
<protein>
    <recommendedName>
        <fullName evidence="3 10">Beta sliding clamp</fullName>
    </recommendedName>
</protein>
<dbReference type="InterPro" id="IPR022634">
    <property type="entry name" value="DNA_polIII_beta_N"/>
</dbReference>
<gene>
    <name evidence="14" type="ORF">DEW08_07950</name>
</gene>
<dbReference type="SUPFAM" id="SSF55979">
    <property type="entry name" value="DNA clamp"/>
    <property type="match status" value="3"/>
</dbReference>
<dbReference type="GO" id="GO:0009360">
    <property type="term" value="C:DNA polymerase III complex"/>
    <property type="evidence" value="ECO:0007669"/>
    <property type="project" value="InterPro"/>
</dbReference>
<feature type="domain" description="DNA polymerase III beta sliding clamp C-terminal" evidence="13">
    <location>
        <begin position="257"/>
        <end position="376"/>
    </location>
</feature>
<evidence type="ECO:0000256" key="9">
    <source>
        <dbReference type="ARBA" id="ARBA00023125"/>
    </source>
</evidence>
<keyword evidence="7 10" id="KW-0235">DNA replication</keyword>
<accession>A0A2S2CNU1</accession>
<dbReference type="NCBIfam" id="TIGR00663">
    <property type="entry name" value="dnan"/>
    <property type="match status" value="1"/>
</dbReference>
<evidence type="ECO:0000256" key="3">
    <source>
        <dbReference type="ARBA" id="ARBA00021035"/>
    </source>
</evidence>
<dbReference type="RefSeq" id="WP_109326017.1">
    <property type="nucleotide sequence ID" value="NZ_CP029353.1"/>
</dbReference>
<dbReference type="Gene3D" id="3.10.150.10">
    <property type="entry name" value="DNA Polymerase III, subunit A, domain 2"/>
    <property type="match status" value="1"/>
</dbReference>
<reference evidence="15" key="1">
    <citation type="submission" date="2018-05" db="EMBL/GenBank/DDBJ databases">
        <title>Azospirillum thermophila sp. nov., a novel isolated from hot spring.</title>
        <authorList>
            <person name="Zhao Z."/>
        </authorList>
    </citation>
    <scope>NUCLEOTIDE SEQUENCE [LARGE SCALE GENOMIC DNA]</scope>
    <source>
        <strain evidence="15">CFH 70021</strain>
    </source>
</reference>
<dbReference type="GO" id="GO:0003887">
    <property type="term" value="F:DNA-directed DNA polymerase activity"/>
    <property type="evidence" value="ECO:0007669"/>
    <property type="project" value="UniProtKB-UniRule"/>
</dbReference>
<dbReference type="CDD" id="cd00140">
    <property type="entry name" value="beta_clamp"/>
    <property type="match status" value="1"/>
</dbReference>
<feature type="domain" description="DNA polymerase III beta sliding clamp central" evidence="12">
    <location>
        <begin position="131"/>
        <end position="254"/>
    </location>
</feature>
<dbReference type="InterPro" id="IPR046938">
    <property type="entry name" value="DNA_clamp_sf"/>
</dbReference>
<sequence length="377" mass="40642">MNITIERAALLRSLGHVQSVVERRNTIPILSNVLLRASDGELSLAATDMDLEIVETVPASVARAGGTTAPAHTLYDIVRKLPDGSQVELDIGGDGSILTLRSGRSQFKLSCLPVDDFPQLSGGDLKHRFELAASDLRTLIDRTRFAISTEETRYYLNGIYVHAAQAKVGGGAELPVLRAVATDGHRLARVEMPLPDGAASIPGVIVPRKTVGEIRKLIDEAADRIEISLSDNKIRFGFDSVVVTSKLIDGTFPDYERVIPVGNDKVMEVDAKLFAAAVDRVATISTEKSRAVKLSLTRGTLTLSATSPESGSATEELEVNYQEGPLEIGFNSRYLLDITQQIEGEGARFTMADAASPTIIRDVADAAALYVLMPMRV</sequence>
<dbReference type="GO" id="GO:0006271">
    <property type="term" value="P:DNA strand elongation involved in DNA replication"/>
    <property type="evidence" value="ECO:0007669"/>
    <property type="project" value="TreeGrafter"/>
</dbReference>
<evidence type="ECO:0000259" key="12">
    <source>
        <dbReference type="Pfam" id="PF02767"/>
    </source>
</evidence>
<evidence type="ECO:0000256" key="1">
    <source>
        <dbReference type="ARBA" id="ARBA00004496"/>
    </source>
</evidence>
<dbReference type="PIRSF" id="PIRSF000804">
    <property type="entry name" value="DNA_pol_III_b"/>
    <property type="match status" value="1"/>
</dbReference>
<dbReference type="PANTHER" id="PTHR30478">
    <property type="entry name" value="DNA POLYMERASE III SUBUNIT BETA"/>
    <property type="match status" value="1"/>
</dbReference>
<feature type="domain" description="DNA polymerase III beta sliding clamp N-terminal" evidence="11">
    <location>
        <begin position="1"/>
        <end position="120"/>
    </location>
</feature>
<keyword evidence="6 10" id="KW-0548">Nucleotidyltransferase</keyword>
<dbReference type="OrthoDB" id="8421503at2"/>
<keyword evidence="8 10" id="KW-0239">DNA-directed DNA polymerase</keyword>
<comment type="function">
    <text evidence="10">Confers DNA tethering and processivity to DNA polymerases and other proteins. Acts as a clamp, forming a ring around DNA (a reaction catalyzed by the clamp-loading complex) which diffuses in an ATP-independent manner freely and bidirectionally along dsDNA. Initially characterized for its ability to contact the catalytic subunit of DNA polymerase III (Pol III), a complex, multichain enzyme responsible for most of the replicative synthesis in bacteria; Pol III exhibits 3'-5' exonuclease proofreading activity. The beta chain is required for initiation of replication as well as for processivity of DNA replication.</text>
</comment>
<evidence type="ECO:0000256" key="8">
    <source>
        <dbReference type="ARBA" id="ARBA00022932"/>
    </source>
</evidence>
<proteinExistence type="inferred from homology"/>
<dbReference type="SMART" id="SM00480">
    <property type="entry name" value="POL3Bc"/>
    <property type="match status" value="1"/>
</dbReference>
<evidence type="ECO:0000259" key="11">
    <source>
        <dbReference type="Pfam" id="PF00712"/>
    </source>
</evidence>
<evidence type="ECO:0000313" key="14">
    <source>
        <dbReference type="EMBL" id="AWK86194.1"/>
    </source>
</evidence>
<organism evidence="14 15">
    <name type="scientific">Azospirillum thermophilum</name>
    <dbReference type="NCBI Taxonomy" id="2202148"/>
    <lineage>
        <taxon>Bacteria</taxon>
        <taxon>Pseudomonadati</taxon>
        <taxon>Pseudomonadota</taxon>
        <taxon>Alphaproteobacteria</taxon>
        <taxon>Rhodospirillales</taxon>
        <taxon>Azospirillaceae</taxon>
        <taxon>Azospirillum</taxon>
    </lineage>
</organism>
<comment type="subunit">
    <text evidence="10">Forms a ring-shaped head-to-tail homodimer around DNA.</text>
</comment>
<dbReference type="InterPro" id="IPR022635">
    <property type="entry name" value="DNA_polIII_beta_C"/>
</dbReference>
<dbReference type="Gene3D" id="3.70.10.10">
    <property type="match status" value="1"/>
</dbReference>
<dbReference type="InterPro" id="IPR022637">
    <property type="entry name" value="DNA_polIII_beta_cen"/>
</dbReference>
<dbReference type="PANTHER" id="PTHR30478:SF0">
    <property type="entry name" value="BETA SLIDING CLAMP"/>
    <property type="match status" value="1"/>
</dbReference>
<evidence type="ECO:0000313" key="15">
    <source>
        <dbReference type="Proteomes" id="UP000245629"/>
    </source>
</evidence>
<evidence type="ECO:0000259" key="13">
    <source>
        <dbReference type="Pfam" id="PF02768"/>
    </source>
</evidence>
<dbReference type="AlphaFoldDB" id="A0A2S2CNU1"/>
<dbReference type="Pfam" id="PF02768">
    <property type="entry name" value="DNA_pol3_beta_3"/>
    <property type="match status" value="1"/>
</dbReference>
<evidence type="ECO:0000256" key="2">
    <source>
        <dbReference type="ARBA" id="ARBA00010752"/>
    </source>
</evidence>
<keyword evidence="15" id="KW-1185">Reference proteome</keyword>